<reference evidence="3" key="1">
    <citation type="submission" date="2017-09" db="EMBL/GenBank/DDBJ databases">
        <title>Polyketide synthases of a Diaporthe helianthi virulent isolate.</title>
        <authorList>
            <person name="Baroncelli R."/>
        </authorList>
    </citation>
    <scope>NUCLEOTIDE SEQUENCE [LARGE SCALE GENOMIC DNA]</scope>
    <source>
        <strain evidence="3">7/96</strain>
    </source>
</reference>
<dbReference type="STRING" id="158607.A0A2P5HJU4"/>
<dbReference type="InParanoid" id="A0A2P5HJU4"/>
<evidence type="ECO:0000256" key="1">
    <source>
        <dbReference type="SAM" id="MobiDB-lite"/>
    </source>
</evidence>
<protein>
    <submittedName>
        <fullName evidence="3">Uncharacterized protein</fullName>
    </submittedName>
</protein>
<feature type="transmembrane region" description="Helical" evidence="2">
    <location>
        <begin position="402"/>
        <end position="424"/>
    </location>
</feature>
<feature type="compositionally biased region" description="Pro residues" evidence="1">
    <location>
        <begin position="268"/>
        <end position="286"/>
    </location>
</feature>
<dbReference type="EMBL" id="MAVT02001599">
    <property type="protein sequence ID" value="POS70519.1"/>
    <property type="molecule type" value="Genomic_DNA"/>
</dbReference>
<dbReference type="InterPro" id="IPR051425">
    <property type="entry name" value="Formin_Homology"/>
</dbReference>
<feature type="compositionally biased region" description="Low complexity" evidence="1">
    <location>
        <begin position="227"/>
        <end position="246"/>
    </location>
</feature>
<dbReference type="Proteomes" id="UP000094444">
    <property type="component" value="Unassembled WGS sequence"/>
</dbReference>
<keyword evidence="4" id="KW-1185">Reference proteome</keyword>
<comment type="caution">
    <text evidence="3">The sequence shown here is derived from an EMBL/GenBank/DDBJ whole genome shotgun (WGS) entry which is preliminary data.</text>
</comment>
<feature type="compositionally biased region" description="Low complexity" evidence="1">
    <location>
        <begin position="287"/>
        <end position="337"/>
    </location>
</feature>
<feature type="compositionally biased region" description="Low complexity" evidence="1">
    <location>
        <begin position="255"/>
        <end position="267"/>
    </location>
</feature>
<evidence type="ECO:0000256" key="2">
    <source>
        <dbReference type="SAM" id="Phobius"/>
    </source>
</evidence>
<proteinExistence type="predicted"/>
<dbReference type="AlphaFoldDB" id="A0A2P5HJU4"/>
<evidence type="ECO:0000313" key="4">
    <source>
        <dbReference type="Proteomes" id="UP000094444"/>
    </source>
</evidence>
<feature type="region of interest" description="Disordered" evidence="1">
    <location>
        <begin position="603"/>
        <end position="636"/>
    </location>
</feature>
<name>A0A2P5HJU4_DIAHE</name>
<feature type="compositionally biased region" description="Low complexity" evidence="1">
    <location>
        <begin position="620"/>
        <end position="634"/>
    </location>
</feature>
<gene>
    <name evidence="3" type="ORF">DHEL01_v211087</name>
</gene>
<keyword evidence="2" id="KW-1133">Transmembrane helix</keyword>
<dbReference type="PANTHER" id="PTHR45725">
    <property type="entry name" value="FORMIN HOMOLOGY 2 FAMILY MEMBER"/>
    <property type="match status" value="1"/>
</dbReference>
<dbReference type="OrthoDB" id="5243630at2759"/>
<feature type="compositionally biased region" description="Basic and acidic residues" evidence="1">
    <location>
        <begin position="162"/>
        <end position="171"/>
    </location>
</feature>
<sequence>MLPSARITGHDASIVVTGLIRNLGFISVCLWESFDGPGAASCPHNGDKKARTRTVVTEMETKEVAEGEGAVGKMAMAVEVMANETAVVGSEAKMVMEVKAEVGRDPVARMDKALQMVLHRAADEGDQFPIMMVVEDKAKVGHHLPRVARVQIPVDREIRTTDHRKEARQEANKAVVTGTKGKEKTRIIRTGTRTAVRIRAIEARAKVRTIRARTKMAIEIKSKSEESTSTTQEQTSTSTPEAQPTEQPQPPPPSSETTPLAAQTQPSLSPPPPPRPPRPPPPPEQTPPSETSSTLTTSSSTSSLPTSSSTSTTQQQQSPAASSSPSPSSPPLAAQTQVPFSTQTTPPPVPLPIVVPTPAAGASSVAELSPSSSLASVPIQSAVAANNGTSSSPGPVMSSGKMAGIAVGSVSAVALIGTLILILFRLRRRGYLRSFKSPLKSSRNSMGRAKRISSRTSTPEPEMSETRMPAGGPSADRLSRARSPSAWYYDDGDTSAYPPVLDRPLPVKQNSSKGVVGRGGTPRKTLDRDSDGFFVGSTLSPVPEARSVMSQTTGAALVVPPSPVLQTNKSREPLAQQAEPAASFNCPVQKLQNKLLRLHNSTDPRPCTKHCSHPQADRGSVSSVSSCTTCGGSSPRESRSYFAFLLQPPLDLFKSKRSSSDNGSRKSGWSL</sequence>
<evidence type="ECO:0000313" key="3">
    <source>
        <dbReference type="EMBL" id="POS70519.1"/>
    </source>
</evidence>
<accession>A0A2P5HJU4</accession>
<feature type="region of interest" description="Disordered" evidence="1">
    <location>
        <begin position="498"/>
        <end position="532"/>
    </location>
</feature>
<feature type="region of interest" description="Disordered" evidence="1">
    <location>
        <begin position="162"/>
        <end position="185"/>
    </location>
</feature>
<organism evidence="3 4">
    <name type="scientific">Diaporthe helianthi</name>
    <dbReference type="NCBI Taxonomy" id="158607"/>
    <lineage>
        <taxon>Eukaryota</taxon>
        <taxon>Fungi</taxon>
        <taxon>Dikarya</taxon>
        <taxon>Ascomycota</taxon>
        <taxon>Pezizomycotina</taxon>
        <taxon>Sordariomycetes</taxon>
        <taxon>Sordariomycetidae</taxon>
        <taxon>Diaporthales</taxon>
        <taxon>Diaporthaceae</taxon>
        <taxon>Diaporthe</taxon>
    </lineage>
</organism>
<keyword evidence="2" id="KW-0812">Transmembrane</keyword>
<feature type="region of interest" description="Disordered" evidence="1">
    <location>
        <begin position="218"/>
        <end position="353"/>
    </location>
</feature>
<feature type="region of interest" description="Disordered" evidence="1">
    <location>
        <begin position="437"/>
        <end position="481"/>
    </location>
</feature>
<keyword evidence="2" id="KW-0472">Membrane</keyword>